<evidence type="ECO:0000256" key="4">
    <source>
        <dbReference type="ARBA" id="ARBA00023143"/>
    </source>
</evidence>
<comment type="function">
    <text evidence="5">Required for morphogenesis and for the elongation of the flagellar filament by facilitating polymerization of the flagellin monomers at the tip of growing filament. Forms a capping structure, which prevents flagellin subunits (transported through the central channel of the flagellum) from leaking out without polymerization at the distal end.</text>
</comment>
<comment type="subcellular location">
    <subcellularLocation>
        <location evidence="5">Secreted</location>
    </subcellularLocation>
    <subcellularLocation>
        <location evidence="5">Bacterial flagellum</location>
    </subcellularLocation>
</comment>
<dbReference type="AlphaFoldDB" id="R7RPT8"/>
<organism evidence="8 9">
    <name type="scientific">Thermobrachium celere DSM 8682</name>
    <dbReference type="NCBI Taxonomy" id="941824"/>
    <lineage>
        <taxon>Bacteria</taxon>
        <taxon>Bacillati</taxon>
        <taxon>Bacillota</taxon>
        <taxon>Clostridia</taxon>
        <taxon>Eubacteriales</taxon>
        <taxon>Clostridiaceae</taxon>
        <taxon>Thermobrachium</taxon>
    </lineage>
</organism>
<keyword evidence="9" id="KW-1185">Reference proteome</keyword>
<sequence>MPSTLRITGLATGLDVDNMVKQLMQAEKTKVNKVKQDRQIIQWRQDLYREIINDLNTFKRTYFDILSPEKYILSSNSLSPYSVNMSSATSAVKIAATSNARVGQYEIKDITLAQTAKAQSKDIDNINSTVNSNGSFTIEYNNGSTITINYNENTTYKDIINTINAESKGQLKAYYSEITKKITIETVKTGYDANIKITGESNILGINNGYENNGVDASFYIKVPGAQDYTSVTKSNNTFTIDGLTFTLNESVTDTIKFSIGVDSKPVTDKIKEFVEKYNELIDKINKKLSEKRAYSYKPLTDDQKKEMKEDEIKKWEDKAKEGLLKGDSILQNLVYNLRQAFFEPVKDVGITLQEIGLSTSSDYTQKGKIFIDESKLKNALENRPQDVLNLLTKSSSISYDPNKTYTARSDRNSELGIFQRIKDILEDNIRTTRNSSGKKGLLLEKAGLKGDYSEFNNLLYKELQQKDRLIDELNKKLFDKENKYYQQFAKLEKAMQKYNDQATWLSSQLGAMFK</sequence>
<evidence type="ECO:0000256" key="5">
    <source>
        <dbReference type="RuleBase" id="RU362066"/>
    </source>
</evidence>
<evidence type="ECO:0000256" key="2">
    <source>
        <dbReference type="ARBA" id="ARBA00011255"/>
    </source>
</evidence>
<comment type="similarity">
    <text evidence="1 5">Belongs to the FliD family.</text>
</comment>
<comment type="subunit">
    <text evidence="2 5">Homopentamer.</text>
</comment>
<dbReference type="EMBL" id="CAVN010000093">
    <property type="protein sequence ID" value="CDF58029.1"/>
    <property type="molecule type" value="Genomic_DNA"/>
</dbReference>
<gene>
    <name evidence="8" type="ORF">TCEL_01943</name>
</gene>
<dbReference type="InterPro" id="IPR003481">
    <property type="entry name" value="FliD_N"/>
</dbReference>
<dbReference type="GO" id="GO:0007155">
    <property type="term" value="P:cell adhesion"/>
    <property type="evidence" value="ECO:0007669"/>
    <property type="project" value="InterPro"/>
</dbReference>
<dbReference type="PANTHER" id="PTHR30288">
    <property type="entry name" value="FLAGELLAR CAP/ASSEMBLY PROTEIN FLID"/>
    <property type="match status" value="1"/>
</dbReference>
<evidence type="ECO:0000256" key="3">
    <source>
        <dbReference type="ARBA" id="ARBA00023054"/>
    </source>
</evidence>
<evidence type="ECO:0000313" key="8">
    <source>
        <dbReference type="EMBL" id="CDF58029.1"/>
    </source>
</evidence>
<dbReference type="OrthoDB" id="9776025at2"/>
<evidence type="ECO:0000256" key="1">
    <source>
        <dbReference type="ARBA" id="ARBA00009764"/>
    </source>
</evidence>
<evidence type="ECO:0000259" key="6">
    <source>
        <dbReference type="Pfam" id="PF02465"/>
    </source>
</evidence>
<keyword evidence="5" id="KW-0964">Secreted</keyword>
<dbReference type="HOGENOM" id="CLU_015182_0_2_9"/>
<name>R7RPT8_9CLOT</name>
<dbReference type="InterPro" id="IPR010809">
    <property type="entry name" value="FliD_C"/>
</dbReference>
<dbReference type="PANTHER" id="PTHR30288:SF0">
    <property type="entry name" value="FLAGELLAR HOOK-ASSOCIATED PROTEIN 2"/>
    <property type="match status" value="1"/>
</dbReference>
<dbReference type="GO" id="GO:0005576">
    <property type="term" value="C:extracellular region"/>
    <property type="evidence" value="ECO:0007669"/>
    <property type="project" value="UniProtKB-SubCell"/>
</dbReference>
<dbReference type="Pfam" id="PF02465">
    <property type="entry name" value="FliD_N"/>
    <property type="match status" value="1"/>
</dbReference>
<dbReference type="RefSeq" id="WP_018661733.1">
    <property type="nucleotide sequence ID" value="NZ_HF952018.1"/>
</dbReference>
<dbReference type="eggNOG" id="COG1345">
    <property type="taxonomic scope" value="Bacteria"/>
</dbReference>
<accession>R7RPT8</accession>
<dbReference type="GO" id="GO:0009424">
    <property type="term" value="C:bacterial-type flagellum hook"/>
    <property type="evidence" value="ECO:0007669"/>
    <property type="project" value="UniProtKB-UniRule"/>
</dbReference>
<feature type="domain" description="Flagellar hook-associated protein 2 C-terminal" evidence="7">
    <location>
        <begin position="230"/>
        <end position="500"/>
    </location>
</feature>
<reference evidence="8" key="1">
    <citation type="submission" date="2013-03" db="EMBL/GenBank/DDBJ databases">
        <title>Draft genome sequence of the hydrogen-ethanol-producing anaerobic alkalithermophilic Caloramator celere.</title>
        <authorList>
            <person name="Ciranna A."/>
            <person name="Larjo A."/>
            <person name="Kivisto A."/>
            <person name="Santala V."/>
            <person name="Roos C."/>
            <person name="Karp M."/>
        </authorList>
    </citation>
    <scope>NUCLEOTIDE SEQUENCE [LARGE SCALE GENOMIC DNA]</scope>
    <source>
        <strain evidence="8">DSM 8682</strain>
    </source>
</reference>
<keyword evidence="4 5" id="KW-0975">Bacterial flagellum</keyword>
<protein>
    <recommendedName>
        <fullName evidence="5">Flagellar hook-associated protein 2</fullName>
        <shortName evidence="5">HAP2</shortName>
    </recommendedName>
    <alternativeName>
        <fullName evidence="5">Flagellar cap protein</fullName>
    </alternativeName>
</protein>
<evidence type="ECO:0000259" key="7">
    <source>
        <dbReference type="Pfam" id="PF07195"/>
    </source>
</evidence>
<dbReference type="GO" id="GO:0071973">
    <property type="term" value="P:bacterial-type flagellum-dependent cell motility"/>
    <property type="evidence" value="ECO:0007669"/>
    <property type="project" value="TreeGrafter"/>
</dbReference>
<proteinExistence type="inferred from homology"/>
<dbReference type="InterPro" id="IPR040026">
    <property type="entry name" value="FliD"/>
</dbReference>
<feature type="domain" description="Flagellar hook-associated protein 2 N-terminal" evidence="6">
    <location>
        <begin position="12"/>
        <end position="115"/>
    </location>
</feature>
<evidence type="ECO:0000313" key="9">
    <source>
        <dbReference type="Proteomes" id="UP000014923"/>
    </source>
</evidence>
<dbReference type="Proteomes" id="UP000014923">
    <property type="component" value="Unassembled WGS sequence"/>
</dbReference>
<keyword evidence="3 5" id="KW-0175">Coiled coil</keyword>
<feature type="coiled-coil region" evidence="5">
    <location>
        <begin position="457"/>
        <end position="502"/>
    </location>
</feature>
<comment type="caution">
    <text evidence="8">The sequence shown here is derived from an EMBL/GenBank/DDBJ whole genome shotgun (WGS) entry which is preliminary data.</text>
</comment>
<dbReference type="GO" id="GO:0009421">
    <property type="term" value="C:bacterial-type flagellum filament cap"/>
    <property type="evidence" value="ECO:0007669"/>
    <property type="project" value="InterPro"/>
</dbReference>
<dbReference type="Pfam" id="PF07195">
    <property type="entry name" value="FliD_C"/>
    <property type="match status" value="1"/>
</dbReference>